<comment type="catalytic activity">
    <reaction evidence="5">
        <text>N-formimidoyl-L-glutamate + H2O = formamide + L-glutamate</text>
        <dbReference type="Rhea" id="RHEA:22492"/>
        <dbReference type="ChEBI" id="CHEBI:15377"/>
        <dbReference type="ChEBI" id="CHEBI:16397"/>
        <dbReference type="ChEBI" id="CHEBI:29985"/>
        <dbReference type="ChEBI" id="CHEBI:58928"/>
        <dbReference type="EC" id="3.5.3.8"/>
    </reaction>
</comment>
<dbReference type="UniPathway" id="UPA00379">
    <property type="reaction ID" value="UER00552"/>
</dbReference>
<dbReference type="HAMAP" id="MF_00737">
    <property type="entry name" value="Formimidoylglutam"/>
    <property type="match status" value="1"/>
</dbReference>
<evidence type="ECO:0000256" key="1">
    <source>
        <dbReference type="ARBA" id="ARBA00022723"/>
    </source>
</evidence>
<dbReference type="PIRSF" id="PIRSF036979">
    <property type="entry name" value="Arginase"/>
    <property type="match status" value="1"/>
</dbReference>
<name>M1MWQ9_9CORY</name>
<keyword evidence="2 5" id="KW-0378">Hydrolase</keyword>
<dbReference type="GO" id="GO:0033389">
    <property type="term" value="P:putrescine biosynthetic process from arginine, via agmatine"/>
    <property type="evidence" value="ECO:0007669"/>
    <property type="project" value="TreeGrafter"/>
</dbReference>
<keyword evidence="3 5" id="KW-0369">Histidine metabolism</keyword>
<feature type="binding site" evidence="5 7">
    <location>
        <position position="245"/>
    </location>
    <ligand>
        <name>Mn(2+)</name>
        <dbReference type="ChEBI" id="CHEBI:29035"/>
        <label>1</label>
    </ligand>
</feature>
<feature type="binding site" evidence="7">
    <location>
        <position position="159"/>
    </location>
    <ligand>
        <name>Mn(2+)</name>
        <dbReference type="ChEBI" id="CHEBI:29035"/>
        <label>1</label>
    </ligand>
</feature>
<dbReference type="InterPro" id="IPR020855">
    <property type="entry name" value="Ureohydrolase_Mn_BS"/>
</dbReference>
<dbReference type="GO" id="GO:0050415">
    <property type="term" value="F:formimidoylglutamase activity"/>
    <property type="evidence" value="ECO:0007669"/>
    <property type="project" value="UniProtKB-UniRule"/>
</dbReference>
<dbReference type="HOGENOM" id="CLU_039478_2_0_11"/>
<feature type="binding site" evidence="5">
    <location>
        <position position="157"/>
    </location>
    <ligand>
        <name>Mn(2+)</name>
        <dbReference type="ChEBI" id="CHEBI:29035"/>
        <label>2</label>
    </ligand>
</feature>
<comment type="similarity">
    <text evidence="5 8 9">Belongs to the arginase family.</text>
</comment>
<dbReference type="InterPro" id="IPR006035">
    <property type="entry name" value="Ureohydrolase"/>
</dbReference>
<dbReference type="Proteomes" id="UP000011723">
    <property type="component" value="Chromosome"/>
</dbReference>
<dbReference type="STRING" id="1121362.A605_05865"/>
<keyword evidence="12" id="KW-1185">Reference proteome</keyword>
<comment type="pathway">
    <text evidence="5">Amino-acid degradation; L-histidine degradation into L-glutamate; L-glutamate from N-formimidoyl-L-glutamate (hydrolase route): step 1/1.</text>
</comment>
<comment type="function">
    <text evidence="5">Catalyzes the conversion of N-formimidoyl-L-glutamate to L-glutamate and formamide.</text>
</comment>
<dbReference type="GO" id="GO:0030145">
    <property type="term" value="F:manganese ion binding"/>
    <property type="evidence" value="ECO:0007669"/>
    <property type="project" value="UniProtKB-UniRule"/>
</dbReference>
<feature type="binding site" evidence="5">
    <location>
        <position position="159"/>
    </location>
    <ligand>
        <name>Mn(2+)</name>
        <dbReference type="ChEBI" id="CHEBI:29035"/>
        <label>2</label>
    </ligand>
</feature>
<dbReference type="EMBL" id="CP003697">
    <property type="protein sequence ID" value="AGF72179.1"/>
    <property type="molecule type" value="Genomic_DNA"/>
</dbReference>
<dbReference type="PATRIC" id="fig|1121362.3.peg.1180"/>
<evidence type="ECO:0000256" key="8">
    <source>
        <dbReference type="PROSITE-ProRule" id="PRU00742"/>
    </source>
</evidence>
<evidence type="ECO:0000313" key="12">
    <source>
        <dbReference type="Proteomes" id="UP000011723"/>
    </source>
</evidence>
<feature type="binding site" evidence="5">
    <location>
        <position position="245"/>
    </location>
    <ligand>
        <name>Mn(2+)</name>
        <dbReference type="ChEBI" id="CHEBI:29035"/>
        <label>2</label>
    </ligand>
</feature>
<feature type="binding site" evidence="5 7">
    <location>
        <position position="130"/>
    </location>
    <ligand>
        <name>Mn(2+)</name>
        <dbReference type="ChEBI" id="CHEBI:29035"/>
        <label>1</label>
    </ligand>
</feature>
<feature type="binding site" evidence="5 7">
    <location>
        <position position="157"/>
    </location>
    <ligand>
        <name>Mn(2+)</name>
        <dbReference type="ChEBI" id="CHEBI:29035"/>
        <label>1</label>
    </ligand>
</feature>
<dbReference type="Gene3D" id="3.40.800.10">
    <property type="entry name" value="Ureohydrolase domain"/>
    <property type="match status" value="1"/>
</dbReference>
<dbReference type="PROSITE" id="PS51409">
    <property type="entry name" value="ARGINASE_2"/>
    <property type="match status" value="1"/>
</dbReference>
<evidence type="ECO:0000256" key="9">
    <source>
        <dbReference type="RuleBase" id="RU003684"/>
    </source>
</evidence>
<keyword evidence="4 5" id="KW-0464">Manganese</keyword>
<feature type="binding site" evidence="7">
    <location>
        <position position="247"/>
    </location>
    <ligand>
        <name>Mn(2+)</name>
        <dbReference type="ChEBI" id="CHEBI:29035"/>
        <label>1</label>
    </ligand>
</feature>
<dbReference type="EC" id="3.5.3.8" evidence="5 6"/>
<dbReference type="eggNOG" id="COG0010">
    <property type="taxonomic scope" value="Bacteria"/>
</dbReference>
<dbReference type="AlphaFoldDB" id="M1MWQ9"/>
<dbReference type="Pfam" id="PF00491">
    <property type="entry name" value="Arginase"/>
    <property type="match status" value="1"/>
</dbReference>
<dbReference type="PANTHER" id="PTHR11358:SF35">
    <property type="entry name" value="FORMIMIDOYLGLUTAMASE"/>
    <property type="match status" value="1"/>
</dbReference>
<evidence type="ECO:0000256" key="10">
    <source>
        <dbReference type="SAM" id="MobiDB-lite"/>
    </source>
</evidence>
<evidence type="ECO:0000256" key="7">
    <source>
        <dbReference type="PIRSR" id="PIRSR036979-1"/>
    </source>
</evidence>
<dbReference type="KEGG" id="chn:A605_05865"/>
<dbReference type="PRINTS" id="PR00116">
    <property type="entry name" value="ARGINASE"/>
</dbReference>
<evidence type="ECO:0000256" key="5">
    <source>
        <dbReference type="HAMAP-Rule" id="MF_00737"/>
    </source>
</evidence>
<dbReference type="OrthoDB" id="9789727at2"/>
<feature type="binding site" evidence="5">
    <location>
        <position position="247"/>
    </location>
    <ligand>
        <name>Mn(2+)</name>
        <dbReference type="ChEBI" id="CHEBI:29035"/>
        <label>2</label>
    </ligand>
</feature>
<feature type="binding site" evidence="5 7">
    <location>
        <position position="161"/>
    </location>
    <ligand>
        <name>Mn(2+)</name>
        <dbReference type="ChEBI" id="CHEBI:29035"/>
        <label>1</label>
    </ligand>
</feature>
<dbReference type="GO" id="GO:0008783">
    <property type="term" value="F:agmatinase activity"/>
    <property type="evidence" value="ECO:0007669"/>
    <property type="project" value="TreeGrafter"/>
</dbReference>
<dbReference type="RefSeq" id="WP_015400598.1">
    <property type="nucleotide sequence ID" value="NC_020302.1"/>
</dbReference>
<evidence type="ECO:0000313" key="11">
    <source>
        <dbReference type="EMBL" id="AGF72179.1"/>
    </source>
</evidence>
<dbReference type="InterPro" id="IPR005923">
    <property type="entry name" value="HutG"/>
</dbReference>
<gene>
    <name evidence="5" type="primary">hutG</name>
    <name evidence="11" type="ORF">A605_05865</name>
</gene>
<evidence type="ECO:0000256" key="4">
    <source>
        <dbReference type="ARBA" id="ARBA00023211"/>
    </source>
</evidence>
<sequence>MTHHSNTFADSLPDAWTGRVDGPNPDHALWYTTIQPLPDPADAPPGVALVGFASDEGISRNHGRPGAVDGPDSIRGSLGWLAVHDEHPRYDAGTVRVDDADLEGGHDRLARAVADIVAAGHLPVVLGGGHEAAFGSHKGLRDGLGGNPPTPAIVNLDAHLDLRQADRPNNGTPFRQIVELVGEDFDYTVLGVSPADNTRFLFDSAERLNVSVTLDDELAALSPDEAADLALKAAEEREIVHLSIDLDVMSAAVAPGVTSPAAVGVPVANIRAICTALAKTGKLRLVDVVELNPHLDVDKRTARVAARLIHEIAAAHLAAIAA</sequence>
<dbReference type="SUPFAM" id="SSF52768">
    <property type="entry name" value="Arginase/deacetylase"/>
    <property type="match status" value="1"/>
</dbReference>
<dbReference type="InterPro" id="IPR023696">
    <property type="entry name" value="Ureohydrolase_dom_sf"/>
</dbReference>
<dbReference type="PROSITE" id="PS01053">
    <property type="entry name" value="ARGINASE_1"/>
    <property type="match status" value="1"/>
</dbReference>
<reference evidence="11 12" key="1">
    <citation type="journal article" date="2012" name="Stand. Genomic Sci.">
        <title>Genome sequence of the halotolerant bacterium Corynebacterium halotolerans type strain YIM 70093(T) (= DSM 44683(T)).</title>
        <authorList>
            <person name="Ruckert C."/>
            <person name="Albersmeier A."/>
            <person name="Al-Dilaimi A."/>
            <person name="Niehaus K."/>
            <person name="Szczepanowski R."/>
            <person name="Kalinowski J."/>
        </authorList>
    </citation>
    <scope>NUCLEOTIDE SEQUENCE [LARGE SCALE GENOMIC DNA]</scope>
    <source>
        <strain evidence="11">YIM 70093</strain>
    </source>
</reference>
<dbReference type="CDD" id="cd09988">
    <property type="entry name" value="Formimidoylglutamase"/>
    <property type="match status" value="1"/>
</dbReference>
<evidence type="ECO:0000256" key="2">
    <source>
        <dbReference type="ARBA" id="ARBA00022801"/>
    </source>
</evidence>
<organism evidence="11 12">
    <name type="scientific">Corynebacterium halotolerans YIM 70093 = DSM 44683</name>
    <dbReference type="NCBI Taxonomy" id="1121362"/>
    <lineage>
        <taxon>Bacteria</taxon>
        <taxon>Bacillati</taxon>
        <taxon>Actinomycetota</taxon>
        <taxon>Actinomycetes</taxon>
        <taxon>Mycobacteriales</taxon>
        <taxon>Corynebacteriaceae</taxon>
        <taxon>Corynebacterium</taxon>
    </lineage>
</organism>
<evidence type="ECO:0000256" key="3">
    <source>
        <dbReference type="ARBA" id="ARBA00022808"/>
    </source>
</evidence>
<accession>M1MWQ9</accession>
<comment type="cofactor">
    <cofactor evidence="5 7">
        <name>Mn(2+)</name>
        <dbReference type="ChEBI" id="CHEBI:29035"/>
    </cofactor>
    <text evidence="5 7">Binds 2 manganese ions per subunit.</text>
</comment>
<protein>
    <recommendedName>
        <fullName evidence="5 6">Formimidoylglutamase</fullName>
        <ecNumber evidence="5 6">3.5.3.8</ecNumber>
    </recommendedName>
    <alternativeName>
        <fullName evidence="5">Formiminoglutamase</fullName>
    </alternativeName>
    <alternativeName>
        <fullName evidence="5">Formiminoglutamate hydrolase</fullName>
    </alternativeName>
</protein>
<dbReference type="PANTHER" id="PTHR11358">
    <property type="entry name" value="ARGINASE/AGMATINASE"/>
    <property type="match status" value="1"/>
</dbReference>
<dbReference type="NCBIfam" id="TIGR01227">
    <property type="entry name" value="hutG"/>
    <property type="match status" value="1"/>
</dbReference>
<dbReference type="GO" id="GO:0019557">
    <property type="term" value="P:L-histidine catabolic process to glutamate and formate"/>
    <property type="evidence" value="ECO:0007669"/>
    <property type="project" value="UniProtKB-UniPathway"/>
</dbReference>
<proteinExistence type="inferred from homology"/>
<evidence type="ECO:0000256" key="6">
    <source>
        <dbReference type="NCBIfam" id="TIGR01227"/>
    </source>
</evidence>
<keyword evidence="1 5" id="KW-0479">Metal-binding</keyword>
<dbReference type="GO" id="GO:0019556">
    <property type="term" value="P:L-histidine catabolic process to glutamate and formamide"/>
    <property type="evidence" value="ECO:0007669"/>
    <property type="project" value="UniProtKB-UniRule"/>
</dbReference>
<feature type="region of interest" description="Disordered" evidence="10">
    <location>
        <begin position="1"/>
        <end position="20"/>
    </location>
</feature>